<sequence length="33" mass="3539">MNPMVIVAAAVVSVVITGAVMYWIAAKHDEHQS</sequence>
<proteinExistence type="predicted"/>
<dbReference type="EMBL" id="CP007152">
    <property type="protein sequence ID" value="AHI33174.1"/>
    <property type="molecule type" value="Genomic_DNA"/>
</dbReference>
<dbReference type="HOGENOM" id="CLU_3382633_0_0_6"/>
<gene>
    <name evidence="2" type="ORF">AU15_11185</name>
</gene>
<dbReference type="Proteomes" id="UP000035081">
    <property type="component" value="Chromosome"/>
</dbReference>
<reference evidence="2 3" key="1">
    <citation type="journal article" date="2014" name="Genome Announc.">
        <title>Draft Genome Sequences of Marinobacter similis A3d10T and Marinobacter salarius R9SW1T.</title>
        <authorList>
            <person name="Ivanova E.P."/>
            <person name="Ng H.J."/>
            <person name="Webb H.K."/>
            <person name="Feng G."/>
            <person name="Oshima K."/>
            <person name="Hattori M."/>
            <person name="Ohkuma M."/>
            <person name="Sergeev A.F."/>
            <person name="Mikhailov V.V."/>
            <person name="Crawford R.J."/>
            <person name="Sawabe T."/>
        </authorList>
    </citation>
    <scope>NUCLEOTIDE SEQUENCE [LARGE SCALE GENOMIC DNA]</scope>
    <source>
        <strain evidence="3">A3d10 and R9SW1</strain>
    </source>
</reference>
<evidence type="ECO:0000256" key="1">
    <source>
        <dbReference type="SAM" id="Phobius"/>
    </source>
</evidence>
<dbReference type="KEGG" id="msr:AU15_11185"/>
<keyword evidence="1" id="KW-1133">Transmembrane helix</keyword>
<dbReference type="AlphaFoldDB" id="W5YWD1"/>
<evidence type="ECO:0000313" key="3">
    <source>
        <dbReference type="Proteomes" id="UP000035081"/>
    </source>
</evidence>
<protein>
    <submittedName>
        <fullName evidence="2">Uncharacterized protein</fullName>
    </submittedName>
</protein>
<evidence type="ECO:0000313" key="2">
    <source>
        <dbReference type="EMBL" id="AHI33174.1"/>
    </source>
</evidence>
<keyword evidence="1" id="KW-0812">Transmembrane</keyword>
<feature type="transmembrane region" description="Helical" evidence="1">
    <location>
        <begin position="6"/>
        <end position="25"/>
    </location>
</feature>
<organism evidence="2 3">
    <name type="scientific">Marinobacter salarius</name>
    <dbReference type="NCBI Taxonomy" id="1420917"/>
    <lineage>
        <taxon>Bacteria</taxon>
        <taxon>Pseudomonadati</taxon>
        <taxon>Pseudomonadota</taxon>
        <taxon>Gammaproteobacteria</taxon>
        <taxon>Pseudomonadales</taxon>
        <taxon>Marinobacteraceae</taxon>
        <taxon>Marinobacter</taxon>
    </lineage>
</organism>
<keyword evidence="1" id="KW-0472">Membrane</keyword>
<name>W5YWD1_9GAMM</name>
<accession>W5YWD1</accession>